<dbReference type="InterPro" id="IPR038255">
    <property type="entry name" value="PBS_linker_sf"/>
</dbReference>
<dbReference type="AlphaFoldDB" id="A0A1I7EZB3"/>
<feature type="domain" description="DUF4214" evidence="1">
    <location>
        <begin position="134"/>
        <end position="203"/>
    </location>
</feature>
<dbReference type="InterPro" id="IPR013783">
    <property type="entry name" value="Ig-like_fold"/>
</dbReference>
<name>A0A1I7EZB3_9BURK</name>
<sequence>MRSLSRVLSACCFAVIAGCGGDYTDTSSPVQQRLALGAPARAIEPLTLAGDRDSYAISNTGAGYRIAGAGGESIAAATSVKRIRFADVSLALDGEVAGNVYRLYQAAFNRTPDVAGLGYWLGQFDGGTQLEQIAAAFVASEEFSRLYGATPTDQQFITALYANVLHRVPDAGGLDYWMKSLQAGVSRPAVLIAFAASTENRTQTASAIEAGIAYAETGVAYRPVAKSATQSDVTAGAAVMLDGSASSDANGDRLLYDWSVTNPNGGKAIVTPLPAGKATFIADMAGSYSVTLLANDGKLVSQPFQHLVLAKARAVAPIADTGVYKCTAIDHDLALSLYSQGHTYLDRDHDGKPCEATDKTAETPVTAPVTPPTTTGKCWVNGYRRSNGTYVSGYWRKC</sequence>
<dbReference type="InterPro" id="IPR025282">
    <property type="entry name" value="DUF4214"/>
</dbReference>
<organism evidence="2 3">
    <name type="scientific">Pseudoduganella namucuonensis</name>
    <dbReference type="NCBI Taxonomy" id="1035707"/>
    <lineage>
        <taxon>Bacteria</taxon>
        <taxon>Pseudomonadati</taxon>
        <taxon>Pseudomonadota</taxon>
        <taxon>Betaproteobacteria</taxon>
        <taxon>Burkholderiales</taxon>
        <taxon>Oxalobacteraceae</taxon>
        <taxon>Telluria group</taxon>
        <taxon>Pseudoduganella</taxon>
    </lineage>
</organism>
<dbReference type="Proteomes" id="UP000199391">
    <property type="component" value="Unassembled WGS sequence"/>
</dbReference>
<dbReference type="PROSITE" id="PS51257">
    <property type="entry name" value="PROKAR_LIPOPROTEIN"/>
    <property type="match status" value="1"/>
</dbReference>
<dbReference type="Gene3D" id="2.60.40.10">
    <property type="entry name" value="Immunoglobulins"/>
    <property type="match status" value="1"/>
</dbReference>
<protein>
    <recommendedName>
        <fullName evidence="1">DUF4214 domain-containing protein</fullName>
    </recommendedName>
</protein>
<gene>
    <name evidence="2" type="ORF">SAMN05216552_1001265</name>
</gene>
<evidence type="ECO:0000313" key="2">
    <source>
        <dbReference type="EMBL" id="SFU29278.1"/>
    </source>
</evidence>
<dbReference type="RefSeq" id="WP_093552667.1">
    <property type="nucleotide sequence ID" value="NZ_FPBO01000001.1"/>
</dbReference>
<dbReference type="OrthoDB" id="480426at2"/>
<evidence type="ECO:0000313" key="3">
    <source>
        <dbReference type="Proteomes" id="UP000199391"/>
    </source>
</evidence>
<reference evidence="3" key="1">
    <citation type="submission" date="2016-10" db="EMBL/GenBank/DDBJ databases">
        <authorList>
            <person name="Varghese N."/>
            <person name="Submissions S."/>
        </authorList>
    </citation>
    <scope>NUCLEOTIDE SEQUENCE [LARGE SCALE GENOMIC DNA]</scope>
    <source>
        <strain evidence="3">CGMCC 1.11014</strain>
    </source>
</reference>
<dbReference type="Gene3D" id="1.10.3130.20">
    <property type="entry name" value="Phycobilisome linker domain"/>
    <property type="match status" value="1"/>
</dbReference>
<evidence type="ECO:0000259" key="1">
    <source>
        <dbReference type="Pfam" id="PF13946"/>
    </source>
</evidence>
<dbReference type="EMBL" id="FPBO01000001">
    <property type="protein sequence ID" value="SFU29278.1"/>
    <property type="molecule type" value="Genomic_DNA"/>
</dbReference>
<accession>A0A1I7EZB3</accession>
<dbReference type="Pfam" id="PF13946">
    <property type="entry name" value="DUF4214"/>
    <property type="match status" value="1"/>
</dbReference>
<dbReference type="STRING" id="1035707.SAMN05216552_1001265"/>
<proteinExistence type="predicted"/>
<keyword evidence="3" id="KW-1185">Reference proteome</keyword>